<feature type="compositionally biased region" description="Basic and acidic residues" evidence="1">
    <location>
        <begin position="247"/>
        <end position="265"/>
    </location>
</feature>
<feature type="compositionally biased region" description="Pro residues" evidence="1">
    <location>
        <begin position="266"/>
        <end position="275"/>
    </location>
</feature>
<name>A0A1C6Y7G0_PLACE</name>
<keyword evidence="2" id="KW-1133">Transmembrane helix</keyword>
<feature type="compositionally biased region" description="Polar residues" evidence="1">
    <location>
        <begin position="357"/>
        <end position="374"/>
    </location>
</feature>
<feature type="compositionally biased region" description="Low complexity" evidence="1">
    <location>
        <begin position="276"/>
        <end position="296"/>
    </location>
</feature>
<dbReference type="AlphaFoldDB" id="A0A1C6Y7G0"/>
<keyword evidence="2" id="KW-0812">Transmembrane</keyword>
<evidence type="ECO:0000256" key="1">
    <source>
        <dbReference type="SAM" id="MobiDB-lite"/>
    </source>
</evidence>
<feature type="compositionally biased region" description="Low complexity" evidence="1">
    <location>
        <begin position="926"/>
        <end position="935"/>
    </location>
</feature>
<feature type="compositionally biased region" description="Polar residues" evidence="1">
    <location>
        <begin position="480"/>
        <end position="493"/>
    </location>
</feature>
<feature type="compositionally biased region" description="Pro residues" evidence="1">
    <location>
        <begin position="334"/>
        <end position="343"/>
    </location>
</feature>
<feature type="transmembrane region" description="Helical" evidence="2">
    <location>
        <begin position="965"/>
        <end position="986"/>
    </location>
</feature>
<gene>
    <name evidence="3" type="ORF">PCHDS_000017400</name>
</gene>
<dbReference type="EMBL" id="LT608181">
    <property type="protein sequence ID" value="SCM19236.1"/>
    <property type="molecule type" value="Genomic_DNA"/>
</dbReference>
<evidence type="ECO:0000313" key="4">
    <source>
        <dbReference type="Proteomes" id="UP000507536"/>
    </source>
</evidence>
<dbReference type="InterPro" id="IPR006477">
    <property type="entry name" value="Yir_bir_cir"/>
</dbReference>
<evidence type="ECO:0000256" key="2">
    <source>
        <dbReference type="SAM" id="Phobius"/>
    </source>
</evidence>
<reference evidence="3 4" key="1">
    <citation type="submission" date="2016-08" db="EMBL/GenBank/DDBJ databases">
        <authorList>
            <consortium name="Pathogen Informatics"/>
        </authorList>
    </citation>
    <scope>NUCLEOTIDE SEQUENCE [LARGE SCALE GENOMIC DNA]</scope>
    <source>
        <strain evidence="3 4">DS</strain>
    </source>
</reference>
<dbReference type="Proteomes" id="UP000507536">
    <property type="component" value="Chromosome 1"/>
</dbReference>
<proteinExistence type="predicted"/>
<feature type="compositionally biased region" description="Low complexity" evidence="1">
    <location>
        <begin position="446"/>
        <end position="470"/>
    </location>
</feature>
<feature type="compositionally biased region" description="Pro residues" evidence="1">
    <location>
        <begin position="861"/>
        <end position="884"/>
    </location>
</feature>
<feature type="compositionally biased region" description="Polar residues" evidence="1">
    <location>
        <begin position="614"/>
        <end position="632"/>
    </location>
</feature>
<feature type="region of interest" description="Disordered" evidence="1">
    <location>
        <begin position="247"/>
        <end position="572"/>
    </location>
</feature>
<feature type="compositionally biased region" description="Polar residues" evidence="1">
    <location>
        <begin position="841"/>
        <end position="853"/>
    </location>
</feature>
<accession>A0A1C6Y7G0</accession>
<feature type="compositionally biased region" description="Gly residues" evidence="1">
    <location>
        <begin position="550"/>
        <end position="572"/>
    </location>
</feature>
<organism evidence="3 4">
    <name type="scientific">Plasmodium chabaudi adami</name>
    <dbReference type="NCBI Taxonomy" id="5826"/>
    <lineage>
        <taxon>Eukaryota</taxon>
        <taxon>Sar</taxon>
        <taxon>Alveolata</taxon>
        <taxon>Apicomplexa</taxon>
        <taxon>Aconoidasida</taxon>
        <taxon>Haemosporida</taxon>
        <taxon>Plasmodiidae</taxon>
        <taxon>Plasmodium</taxon>
        <taxon>Plasmodium (Vinckeia)</taxon>
    </lineage>
</organism>
<sequence>MDNEACKIFRKVNANFNKEIVDADKFKQFTESHPFCPYEQIGKKKKRRDCNNNYERINAIGAYLRVKLNSIKQDIKDRENNDNQYIEYMLIWLSNILLQMSKDHMSILETSYKTYLEKHMGNYNYWNVLGNKQYLKVSNISYMSQFYKLFDQICNTINEYNTNGATSKNLGKFSTECSKTYTKIYNEINKCGPYIKLLSNLKTTYDNFRTAVISADKTKTLNKVIQELKPEIKIDDITREFSEECKKVHSNAEKNSLKDQPKDPPKVPPQGPPKVQPKGPQKGQPKGTPKGTSQGTQQGGSQGASKDTPPGKPQGKPQGGSKDASQGASKGTPQGPPQNPGGSPPINKGPQPHPSGGTASKLQAPASSSQTLGQSVGAGAPPSASGSGTVTLGNKKGVVSDPQSKPGIKGGGQKDIGGSSPTNTGAQLKQSGDTTSKLQIQNSPDSTPSQPAGTATPPSTPGSGTDTLGSKPKAVDDSQNKGMTKGSGQTDTGSGAGNQKGPQTDPAKPIDPTSPSPAPAISQGGSVITQGGGVTTQGGAVTKQGDSGTNQGGVIGAGVGTGGGVGGTGSGAGVGTGGGVGGTGGGVGGTGGGVGGTGSGVGGQADSSGAHGSKGSQGDSNDPQGTKGDQSGAQGGKGNPSGPQGTQGDSSGSQGSQGGSSGAQGITQPQSTVWSYFNWGPYISSITSKGRQQLDNASNFIITQKDKVTNAIDNTRKLYNTAMSGAQDAYNKAVSGAQGVYDNAVSGAQGIYDKAMAGAQNVYDTTMSNVQSVYDTTVSKARAAYDASMSKAKNAYKASTSLLNGIIDDISTQLGNVGITSTDSDDTSGSGSSGKDPPAGTGQSSTPQTSNSDPKSDPNLGPNPDPSSDPNLSPPQPPPAPPASAPVQPQPTQTQGSSQNAIPNGGPNVLQSHDSNPGAGIPPTPINFNTNTPSTDNGSTNSGTDIKMIEKPSIWCIVTKKKCDAVGIGIIVISTLIMISIMYKYLSFGWGKKTTKKRNMRKVINLVESKKTEKTVTNSVTGKKTLQIIISSSSQKKQTKKSINSVNEKIPLLNIYKLMQADPVPFINLFFLLIFFVYKRKRDVIEL</sequence>
<evidence type="ECO:0000313" key="3">
    <source>
        <dbReference type="EMBL" id="SCM19236.1"/>
    </source>
</evidence>
<feature type="region of interest" description="Disordered" evidence="1">
    <location>
        <begin position="590"/>
        <end position="667"/>
    </location>
</feature>
<feature type="compositionally biased region" description="Polar residues" evidence="1">
    <location>
        <begin position="419"/>
        <end position="445"/>
    </location>
</feature>
<feature type="compositionally biased region" description="Gly residues" evidence="1">
    <location>
        <begin position="590"/>
        <end position="603"/>
    </location>
</feature>
<feature type="compositionally biased region" description="Low complexity" evidence="1">
    <location>
        <begin position="885"/>
        <end position="899"/>
    </location>
</feature>
<feature type="compositionally biased region" description="Low complexity" evidence="1">
    <location>
        <begin position="641"/>
        <end position="654"/>
    </location>
</feature>
<keyword evidence="2" id="KW-0472">Membrane</keyword>
<protein>
    <submittedName>
        <fullName evidence="3">CIR protein</fullName>
    </submittedName>
</protein>
<dbReference type="Pfam" id="PF06022">
    <property type="entry name" value="Cir_Bir_Yir"/>
    <property type="match status" value="1"/>
</dbReference>
<feature type="region of interest" description="Disordered" evidence="1">
    <location>
        <begin position="818"/>
        <end position="945"/>
    </location>
</feature>
<feature type="compositionally biased region" description="Low complexity" evidence="1">
    <location>
        <begin position="377"/>
        <end position="388"/>
    </location>
</feature>